<name>A0AAP9A9Q6_UREUR</name>
<gene>
    <name evidence="3" type="ORF">DSQ42_00820</name>
    <name evidence="2" type="ORF">FJM05_00820</name>
    <name evidence="1" type="ORF">LH652_00830</name>
</gene>
<evidence type="ECO:0000313" key="4">
    <source>
        <dbReference type="Proteomes" id="UP000253077"/>
    </source>
</evidence>
<dbReference type="InterPro" id="IPR016064">
    <property type="entry name" value="NAD/diacylglycerol_kinase_sf"/>
</dbReference>
<evidence type="ECO:0000313" key="6">
    <source>
        <dbReference type="Proteomes" id="UP001201240"/>
    </source>
</evidence>
<dbReference type="AlphaFoldDB" id="A0AAP9A9Q6"/>
<dbReference type="RefSeq" id="WP_004025577.1">
    <property type="nucleotide sequence ID" value="NZ_CAMXZD010000008.1"/>
</dbReference>
<dbReference type="Pfam" id="PF20143">
    <property type="entry name" value="NAD_kinase_C"/>
    <property type="match status" value="1"/>
</dbReference>
<dbReference type="EMBL" id="QOKT01000006">
    <property type="protein sequence ID" value="RCJ01338.1"/>
    <property type="molecule type" value="Genomic_DNA"/>
</dbReference>
<reference evidence="3 4" key="1">
    <citation type="submission" date="2018-07" db="EMBL/GenBank/DDBJ databases">
        <title>Ureaplasma urealyticum 1000 the multidrug-resistant clinical isolate obtained from scrapings of the urogenital tract of a woman with inflammatory diseases of the reproductive organs.</title>
        <authorList>
            <person name="Kolesnikova E.A."/>
            <person name="Alekseeva A.E."/>
            <person name="Brusnigina N.F."/>
            <person name="Makhova M.A."/>
        </authorList>
    </citation>
    <scope>NUCLEOTIDE SEQUENCE [LARGE SCALE GENOMIC DNA]</scope>
    <source>
        <strain evidence="3 4">1000</strain>
    </source>
</reference>
<dbReference type="GeneID" id="93848649"/>
<dbReference type="Gene3D" id="3.40.50.10330">
    <property type="entry name" value="Probable inorganic polyphosphate/atp-NAD kinase, domain 1"/>
    <property type="match status" value="1"/>
</dbReference>
<accession>A0AAP9A9Q6</accession>
<reference evidence="2 5" key="2">
    <citation type="submission" date="2019-07" db="EMBL/GenBank/DDBJ databases">
        <title>Comparative genomics of three clinical Ureaplasma species: analysis of their core genomes and virulence factors.</title>
        <authorList>
            <person name="Yang T."/>
            <person name="Zhang Y."/>
            <person name="Li X."/>
            <person name="Kong Y."/>
            <person name="Yu H."/>
            <person name="Ruan Z."/>
            <person name="Xie X."/>
            <person name="Zhang J."/>
        </authorList>
    </citation>
    <scope>NUCLEOTIDE SEQUENCE [LARGE SCALE GENOMIC DNA]</scope>
    <source>
        <strain evidence="2 5">132</strain>
    </source>
</reference>
<evidence type="ECO:0000313" key="5">
    <source>
        <dbReference type="Proteomes" id="UP000318231"/>
    </source>
</evidence>
<dbReference type="PANTHER" id="PTHR20275">
    <property type="entry name" value="NAD KINASE"/>
    <property type="match status" value="1"/>
</dbReference>
<keyword evidence="2" id="KW-0808">Transferase</keyword>
<dbReference type="InterPro" id="IPR017437">
    <property type="entry name" value="ATP-NAD_kinase_PpnK-typ_C"/>
</dbReference>
<sequence length="270" mass="31159">MKDVKPVYFYDIYCFNPNKCTEDKGVLLLETKLKEYQKVTFLRSEQKPQIVFLLGGDGSFINFVNQQWKQNWKIVGINYGQLGFYSSYDGINTINIDEIVDESMYANAFLIEVNINNENKFYCLNELSIFSNELASCDISINNTFYEKFRGSGLLFATPSGSTGKNKVAHGPIIFNNQPCFSMLEIFPVNHLKYSSLNAPVVFGKDYQISLTNIKFKRTLNLVVDGNNINFNNKIDFIEVKLIQASLQIHGLNNYKKYIERLRRSFIKEE</sequence>
<dbReference type="Proteomes" id="UP000253077">
    <property type="component" value="Unassembled WGS sequence"/>
</dbReference>
<proteinExistence type="predicted"/>
<dbReference type="Proteomes" id="UP000318231">
    <property type="component" value="Chromosome"/>
</dbReference>
<dbReference type="EMBL" id="CP041200">
    <property type="protein sequence ID" value="QDI64742.1"/>
    <property type="molecule type" value="Genomic_DNA"/>
</dbReference>
<evidence type="ECO:0000313" key="3">
    <source>
        <dbReference type="EMBL" id="RCJ01338.1"/>
    </source>
</evidence>
<reference evidence="1 6" key="3">
    <citation type="submission" date="2021-10" db="EMBL/GenBank/DDBJ databases">
        <title>Sequencing the mobilome of antimicrobial resistant bacterial isolates spanning a range of GC content: The potential of a sustainable low cost, low infrastructure approach for surveillance with Oxford Nanopore sequencing.</title>
        <authorList>
            <person name="Sands K."/>
        </authorList>
    </citation>
    <scope>NUCLEOTIDE SEQUENCE [LARGE SCALE GENOMIC DNA]</scope>
    <source>
        <strain evidence="1 6">MIN-202</strain>
    </source>
</reference>
<dbReference type="Proteomes" id="UP001201240">
    <property type="component" value="Unassembled WGS sequence"/>
</dbReference>
<dbReference type="PANTHER" id="PTHR20275:SF0">
    <property type="entry name" value="NAD KINASE"/>
    <property type="match status" value="1"/>
</dbReference>
<evidence type="ECO:0000313" key="2">
    <source>
        <dbReference type="EMBL" id="QDI64742.1"/>
    </source>
</evidence>
<dbReference type="GO" id="GO:0003951">
    <property type="term" value="F:NAD+ kinase activity"/>
    <property type="evidence" value="ECO:0007669"/>
    <property type="project" value="InterPro"/>
</dbReference>
<dbReference type="GO" id="GO:0019674">
    <property type="term" value="P:NAD+ metabolic process"/>
    <property type="evidence" value="ECO:0007669"/>
    <property type="project" value="InterPro"/>
</dbReference>
<dbReference type="EMBL" id="JAJBIS010000001">
    <property type="protein sequence ID" value="MCF1348840.1"/>
    <property type="molecule type" value="Genomic_DNA"/>
</dbReference>
<keyword evidence="2" id="KW-0418">Kinase</keyword>
<dbReference type="GO" id="GO:0006741">
    <property type="term" value="P:NADP+ biosynthetic process"/>
    <property type="evidence" value="ECO:0007669"/>
    <property type="project" value="TreeGrafter"/>
</dbReference>
<dbReference type="Gene3D" id="2.60.200.30">
    <property type="entry name" value="Probable inorganic polyphosphate/atp-NAD kinase, domain 2"/>
    <property type="match status" value="1"/>
</dbReference>
<organism evidence="2 5">
    <name type="scientific">Ureaplasma urealyticum</name>
    <name type="common">Ureaplasma urealyticum biotype 2</name>
    <dbReference type="NCBI Taxonomy" id="2130"/>
    <lineage>
        <taxon>Bacteria</taxon>
        <taxon>Bacillati</taxon>
        <taxon>Mycoplasmatota</taxon>
        <taxon>Mycoplasmoidales</taxon>
        <taxon>Mycoplasmoidaceae</taxon>
        <taxon>Ureaplasma</taxon>
    </lineage>
</organism>
<dbReference type="SUPFAM" id="SSF111331">
    <property type="entry name" value="NAD kinase/diacylglycerol kinase-like"/>
    <property type="match status" value="1"/>
</dbReference>
<dbReference type="InterPro" id="IPR017438">
    <property type="entry name" value="ATP-NAD_kinase_N"/>
</dbReference>
<evidence type="ECO:0000313" key="1">
    <source>
        <dbReference type="EMBL" id="MCF1348840.1"/>
    </source>
</evidence>
<protein>
    <submittedName>
        <fullName evidence="2">NAD(+)/NADH kinase</fullName>
    </submittedName>
</protein>